<dbReference type="GO" id="GO:0016226">
    <property type="term" value="P:iron-sulfur cluster assembly"/>
    <property type="evidence" value="ECO:0007669"/>
    <property type="project" value="InterPro"/>
</dbReference>
<organism evidence="2 3">
    <name type="scientific">Holdemanella biformis DSM 3989</name>
    <dbReference type="NCBI Taxonomy" id="518637"/>
    <lineage>
        <taxon>Bacteria</taxon>
        <taxon>Bacillati</taxon>
        <taxon>Bacillota</taxon>
        <taxon>Erysipelotrichia</taxon>
        <taxon>Erysipelotrichales</taxon>
        <taxon>Erysipelotrichaceae</taxon>
        <taxon>Holdemanella</taxon>
    </lineage>
</organism>
<comment type="caution">
    <text evidence="2">The sequence shown here is derived from an EMBL/GenBank/DDBJ whole genome shotgun (WGS) entry which is preliminary data.</text>
</comment>
<dbReference type="PANTHER" id="PTHR43575">
    <property type="entry name" value="PROTEIN ABCI7, CHLOROPLASTIC"/>
    <property type="match status" value="1"/>
</dbReference>
<dbReference type="HOGENOM" id="CLU_081528_0_0_9"/>
<accession>B7C7U9</accession>
<keyword evidence="3" id="KW-1185">Reference proteome</keyword>
<sequence length="262" mass="29828">MEQKNMLNRFDVHNSETLNIQIDRHDQKSYLIELSKDCTKLDLRVECLENSFSKFFILNHAENACELNINMVLKQDANCQMGVLDLEKSPLKWNHYVDLQEPGAEYEILSGQLCQEHIEKVCDMEVRHNAPHTNGQMKNFAVLFDHGQYQMVANGNIKKGCFDAQSHQATRVLTLGQGHKTKVIPLLLIDENDVKASHALTIGQPDADQLYYLQSRGLSTKQAVGLLSVGYFLPVIDLVEDEELKNSLRQEMESKVGLYGHQ</sequence>
<dbReference type="InterPro" id="IPR000825">
    <property type="entry name" value="SUF_FeS_clus_asmbl_SufBD_core"/>
</dbReference>
<dbReference type="eggNOG" id="COG0719">
    <property type="taxonomic scope" value="Bacteria"/>
</dbReference>
<feature type="domain" description="SUF system FeS cluster assembly SufBD core" evidence="1">
    <location>
        <begin position="58"/>
        <end position="230"/>
    </location>
</feature>
<dbReference type="PANTHER" id="PTHR43575:SF1">
    <property type="entry name" value="PROTEIN ABCI7, CHLOROPLASTIC"/>
    <property type="match status" value="1"/>
</dbReference>
<dbReference type="EMBL" id="ABYT01000021">
    <property type="protein sequence ID" value="EEC91146.1"/>
    <property type="molecule type" value="Genomic_DNA"/>
</dbReference>
<dbReference type="STRING" id="518637.EUBIFOR_00249"/>
<gene>
    <name evidence="2" type="ORF">EUBIFOR_00249</name>
</gene>
<name>B7C7U9_9FIRM</name>
<reference evidence="2 3" key="2">
    <citation type="submission" date="2008-11" db="EMBL/GenBank/DDBJ databases">
        <title>Draft genome sequence of Eubacterium biforme (DSM 3989).</title>
        <authorList>
            <person name="Sudarsanam P."/>
            <person name="Ley R."/>
            <person name="Guruge J."/>
            <person name="Turnbaugh P.J."/>
            <person name="Mahowald M."/>
            <person name="Liep D."/>
            <person name="Gordon J."/>
        </authorList>
    </citation>
    <scope>NUCLEOTIDE SEQUENCE [LARGE SCALE GENOMIC DNA]</scope>
    <source>
        <strain evidence="2 3">DSM 3989</strain>
    </source>
</reference>
<dbReference type="Proteomes" id="UP000004315">
    <property type="component" value="Unassembled WGS sequence"/>
</dbReference>
<dbReference type="AlphaFoldDB" id="B7C7U9"/>
<protein>
    <submittedName>
        <fullName evidence="2">SufB/sufD domain protein</fullName>
    </submittedName>
</protein>
<dbReference type="InterPro" id="IPR037284">
    <property type="entry name" value="SUF_FeS_clus_asmbl_SufBD_sf"/>
</dbReference>
<reference evidence="2 3" key="1">
    <citation type="submission" date="2008-10" db="EMBL/GenBank/DDBJ databases">
        <authorList>
            <person name="Fulton L."/>
            <person name="Clifton S."/>
            <person name="Fulton B."/>
            <person name="Xu J."/>
            <person name="Minx P."/>
            <person name="Pepin K.H."/>
            <person name="Johnson M."/>
            <person name="Bhonagiri V."/>
            <person name="Nash W.E."/>
            <person name="Mardis E.R."/>
            <person name="Wilson R.K."/>
        </authorList>
    </citation>
    <scope>NUCLEOTIDE SEQUENCE [LARGE SCALE GENOMIC DNA]</scope>
    <source>
        <strain evidence="2 3">DSM 3989</strain>
    </source>
</reference>
<evidence type="ECO:0000259" key="1">
    <source>
        <dbReference type="Pfam" id="PF01458"/>
    </source>
</evidence>
<proteinExistence type="predicted"/>
<evidence type="ECO:0000313" key="3">
    <source>
        <dbReference type="Proteomes" id="UP000004315"/>
    </source>
</evidence>
<dbReference type="SUPFAM" id="SSF101960">
    <property type="entry name" value="Stabilizer of iron transporter SufD"/>
    <property type="match status" value="1"/>
</dbReference>
<dbReference type="InterPro" id="IPR055346">
    <property type="entry name" value="Fe-S_cluster_assembly_SufBD"/>
</dbReference>
<evidence type="ECO:0000313" key="2">
    <source>
        <dbReference type="EMBL" id="EEC91146.1"/>
    </source>
</evidence>
<dbReference type="Pfam" id="PF01458">
    <property type="entry name" value="SUFBD_core"/>
    <property type="match status" value="1"/>
</dbReference>